<evidence type="ECO:0000313" key="1">
    <source>
        <dbReference type="EMBL" id="OGN04766.1"/>
    </source>
</evidence>
<organism evidence="1 2">
    <name type="scientific">Candidatus Yanofskybacteria bacterium RIFCSPHIGHO2_01_FULL_44_17</name>
    <dbReference type="NCBI Taxonomy" id="1802668"/>
    <lineage>
        <taxon>Bacteria</taxon>
        <taxon>Candidatus Yanofskyibacteriota</taxon>
    </lineage>
</organism>
<gene>
    <name evidence="1" type="ORF">A2831_01850</name>
</gene>
<reference evidence="1 2" key="1">
    <citation type="journal article" date="2016" name="Nat. Commun.">
        <title>Thousands of microbial genomes shed light on interconnected biogeochemical processes in an aquifer system.</title>
        <authorList>
            <person name="Anantharaman K."/>
            <person name="Brown C.T."/>
            <person name="Hug L.A."/>
            <person name="Sharon I."/>
            <person name="Castelle C.J."/>
            <person name="Probst A.J."/>
            <person name="Thomas B.C."/>
            <person name="Singh A."/>
            <person name="Wilkins M.J."/>
            <person name="Karaoz U."/>
            <person name="Brodie E.L."/>
            <person name="Williams K.H."/>
            <person name="Hubbard S.S."/>
            <person name="Banfield J.F."/>
        </authorList>
    </citation>
    <scope>NUCLEOTIDE SEQUENCE [LARGE SCALE GENOMIC DNA]</scope>
</reference>
<sequence length="251" mass="29269">MAELKSLLLARFNAEESKGAKLRARIQQELGNEMQEEKPEIIAIKKKFADLTCDILARRLKRNRRATPLFSSRDFVRFAPLIINELAKIEGDELEVEERKIIERVARTMFENIFEMLLHATVPPHKNPYKEYWRWVTTVLDLATERSILPTELLALENATDEIMRRMFTEKQFVTLSNKTTSKLMDADVLKKVILQPILDMDAKGDKEKRREMEQEFEAEFMPELRGTLDKLKVVIKSLLDEEVGRIYTAA</sequence>
<accession>A0A1F8EXL0</accession>
<protein>
    <submittedName>
        <fullName evidence="1">Uncharacterized protein</fullName>
    </submittedName>
</protein>
<dbReference type="AlphaFoldDB" id="A0A1F8EXL0"/>
<evidence type="ECO:0000313" key="2">
    <source>
        <dbReference type="Proteomes" id="UP000177507"/>
    </source>
</evidence>
<dbReference type="Proteomes" id="UP000177507">
    <property type="component" value="Unassembled WGS sequence"/>
</dbReference>
<name>A0A1F8EXL0_9BACT</name>
<comment type="caution">
    <text evidence="1">The sequence shown here is derived from an EMBL/GenBank/DDBJ whole genome shotgun (WGS) entry which is preliminary data.</text>
</comment>
<proteinExistence type="predicted"/>
<dbReference type="EMBL" id="MGJI01000017">
    <property type="protein sequence ID" value="OGN04766.1"/>
    <property type="molecule type" value="Genomic_DNA"/>
</dbReference>